<dbReference type="Proteomes" id="UP000241158">
    <property type="component" value="Unassembled WGS sequence"/>
</dbReference>
<accession>A0A2P7ALL7</accession>
<sequence length="83" mass="9212">MPAKYPHKRRKPPAAKPAALAPAKTSGVTDRDVIHLRQKLAAVRYNDGMTVGAFVAKNADRTVALQMLYRDHKAGRISFEGRR</sequence>
<proteinExistence type="predicted"/>
<name>A0A2P7ALL7_9HYPH</name>
<feature type="region of interest" description="Disordered" evidence="1">
    <location>
        <begin position="1"/>
        <end position="28"/>
    </location>
</feature>
<feature type="compositionally biased region" description="Basic residues" evidence="1">
    <location>
        <begin position="1"/>
        <end position="13"/>
    </location>
</feature>
<evidence type="ECO:0000313" key="2">
    <source>
        <dbReference type="EMBL" id="PSH55112.1"/>
    </source>
</evidence>
<comment type="caution">
    <text evidence="2">The sequence shown here is derived from an EMBL/GenBank/DDBJ whole genome shotgun (WGS) entry which is preliminary data.</text>
</comment>
<gene>
    <name evidence="2" type="ORF">CU100_23800</name>
</gene>
<organism evidence="2 3">
    <name type="scientific">Phyllobacterium endophyticum</name>
    <dbReference type="NCBI Taxonomy" id="1149773"/>
    <lineage>
        <taxon>Bacteria</taxon>
        <taxon>Pseudomonadati</taxon>
        <taxon>Pseudomonadota</taxon>
        <taxon>Alphaproteobacteria</taxon>
        <taxon>Hyphomicrobiales</taxon>
        <taxon>Phyllobacteriaceae</taxon>
        <taxon>Phyllobacterium</taxon>
    </lineage>
</organism>
<dbReference type="AlphaFoldDB" id="A0A2P7ALL7"/>
<dbReference type="RefSeq" id="WP_106719118.1">
    <property type="nucleotide sequence ID" value="NZ_JACHXT010000002.1"/>
</dbReference>
<dbReference type="EMBL" id="PGGN01000006">
    <property type="protein sequence ID" value="PSH55112.1"/>
    <property type="molecule type" value="Genomic_DNA"/>
</dbReference>
<reference evidence="3" key="1">
    <citation type="submission" date="2017-11" db="EMBL/GenBank/DDBJ databases">
        <authorList>
            <person name="Kuznetsova I."/>
            <person name="Sazanova A."/>
            <person name="Chirak E."/>
            <person name="Safronova V."/>
            <person name="Willems A."/>
        </authorList>
    </citation>
    <scope>NUCLEOTIDE SEQUENCE [LARGE SCALE GENOMIC DNA]</scope>
    <source>
        <strain evidence="3">PEPV15</strain>
    </source>
</reference>
<evidence type="ECO:0000313" key="3">
    <source>
        <dbReference type="Proteomes" id="UP000241158"/>
    </source>
</evidence>
<evidence type="ECO:0000256" key="1">
    <source>
        <dbReference type="SAM" id="MobiDB-lite"/>
    </source>
</evidence>
<protein>
    <submittedName>
        <fullName evidence="2">Uncharacterized protein</fullName>
    </submittedName>
</protein>
<keyword evidence="3" id="KW-1185">Reference proteome</keyword>